<reference evidence="1 2" key="1">
    <citation type="submission" date="2018-05" db="EMBL/GenBank/DDBJ databases">
        <title>Genomic Encyclopedia of Type Strains, Phase IV (KMG-IV): sequencing the most valuable type-strain genomes for metagenomic binning, comparative biology and taxonomic classification.</title>
        <authorList>
            <person name="Goeker M."/>
        </authorList>
    </citation>
    <scope>NUCLEOTIDE SEQUENCE [LARGE SCALE GENOMIC DNA]</scope>
    <source>
        <strain evidence="1 2">DSM 26006</strain>
    </source>
</reference>
<dbReference type="RefSeq" id="WP_280524211.1">
    <property type="nucleotide sequence ID" value="NZ_QGUB01000005.1"/>
</dbReference>
<dbReference type="Proteomes" id="UP000246483">
    <property type="component" value="Unassembled WGS sequence"/>
</dbReference>
<accession>A0A317RA90</accession>
<dbReference type="PANTHER" id="PTHR39337:SF1">
    <property type="entry name" value="BLR5642 PROTEIN"/>
    <property type="match status" value="1"/>
</dbReference>
<dbReference type="AlphaFoldDB" id="A0A317RA90"/>
<dbReference type="EMBL" id="QGUB01000005">
    <property type="protein sequence ID" value="PWW45907.1"/>
    <property type="molecule type" value="Genomic_DNA"/>
</dbReference>
<evidence type="ECO:0000313" key="1">
    <source>
        <dbReference type="EMBL" id="PWW45907.1"/>
    </source>
</evidence>
<comment type="caution">
    <text evidence="1">The sequence shown here is derived from an EMBL/GenBank/DDBJ whole genome shotgun (WGS) entry which is preliminary data.</text>
</comment>
<dbReference type="PANTHER" id="PTHR39337">
    <property type="entry name" value="BLR5642 PROTEIN"/>
    <property type="match status" value="1"/>
</dbReference>
<gene>
    <name evidence="1" type="ORF">DFR36_105110</name>
</gene>
<sequence length="191" mass="21324">MNAQRAQAPERLPFFTIGHSNRSLEELVQMLESAGIRRVVDIRRIPRSRTNPQFNEDALPGSLAPHGIAYEHLAALGGLRSRVQGADSETNAFWTNASFHRYADYALTEAFREGLEELIERGRAERLAFMCSEAVWWRCHRRIVADWLVARGEQVFHLMAPGRCEPVKLTPGAVVDADGTVRYPAPGAEAG</sequence>
<organism evidence="1 2">
    <name type="scientific">Melaminivora alkalimesophila</name>
    <dbReference type="NCBI Taxonomy" id="1165852"/>
    <lineage>
        <taxon>Bacteria</taxon>
        <taxon>Pseudomonadati</taxon>
        <taxon>Pseudomonadota</taxon>
        <taxon>Betaproteobacteria</taxon>
        <taxon>Burkholderiales</taxon>
        <taxon>Comamonadaceae</taxon>
        <taxon>Melaminivora</taxon>
    </lineage>
</organism>
<dbReference type="InterPro" id="IPR014519">
    <property type="entry name" value="UCP024492"/>
</dbReference>
<name>A0A317RA90_9BURK</name>
<dbReference type="InterPro" id="IPR007438">
    <property type="entry name" value="DUF488"/>
</dbReference>
<keyword evidence="2" id="KW-1185">Reference proteome</keyword>
<evidence type="ECO:0000313" key="2">
    <source>
        <dbReference type="Proteomes" id="UP000246483"/>
    </source>
</evidence>
<protein>
    <submittedName>
        <fullName evidence="1">Uncharacterized protein DUF488</fullName>
    </submittedName>
</protein>
<dbReference type="Pfam" id="PF04343">
    <property type="entry name" value="DUF488"/>
    <property type="match status" value="1"/>
</dbReference>
<proteinExistence type="predicted"/>
<dbReference type="PIRSF" id="PIRSF024492">
    <property type="entry name" value="UCP024492"/>
    <property type="match status" value="1"/>
</dbReference>